<name>A0A1Y2DHH8_9PEZI</name>
<evidence type="ECO:0000313" key="4">
    <source>
        <dbReference type="Proteomes" id="UP000193689"/>
    </source>
</evidence>
<dbReference type="AlphaFoldDB" id="A0A1Y2DHH8"/>
<gene>
    <name evidence="3" type="ORF">BCR38DRAFT_413600</name>
</gene>
<dbReference type="InParanoid" id="A0A1Y2DHH8"/>
<keyword evidence="2" id="KW-0472">Membrane</keyword>
<proteinExistence type="predicted"/>
<dbReference type="Proteomes" id="UP000193689">
    <property type="component" value="Unassembled WGS sequence"/>
</dbReference>
<dbReference type="RefSeq" id="XP_040711240.1">
    <property type="nucleotide sequence ID" value="XM_040858848.1"/>
</dbReference>
<reference evidence="3 4" key="1">
    <citation type="submission" date="2016-07" db="EMBL/GenBank/DDBJ databases">
        <title>Pervasive Adenine N6-methylation of Active Genes in Fungi.</title>
        <authorList>
            <consortium name="DOE Joint Genome Institute"/>
            <person name="Mondo S.J."/>
            <person name="Dannebaum R.O."/>
            <person name="Kuo R.C."/>
            <person name="Labutti K."/>
            <person name="Haridas S."/>
            <person name="Kuo A."/>
            <person name="Salamov A."/>
            <person name="Ahrendt S.R."/>
            <person name="Lipzen A."/>
            <person name="Sullivan W."/>
            <person name="Andreopoulos W.B."/>
            <person name="Clum A."/>
            <person name="Lindquist E."/>
            <person name="Daum C."/>
            <person name="Ramamoorthy G.K."/>
            <person name="Gryganskyi A."/>
            <person name="Culley D."/>
            <person name="Magnuson J.K."/>
            <person name="James T.Y."/>
            <person name="O'Malley M.A."/>
            <person name="Stajich J.E."/>
            <person name="Spatafora J.W."/>
            <person name="Visel A."/>
            <person name="Grigoriev I.V."/>
        </authorList>
    </citation>
    <scope>NUCLEOTIDE SEQUENCE [LARGE SCALE GENOMIC DNA]</scope>
    <source>
        <strain evidence="3 4">CBS 129021</strain>
    </source>
</reference>
<feature type="transmembrane region" description="Helical" evidence="2">
    <location>
        <begin position="74"/>
        <end position="97"/>
    </location>
</feature>
<evidence type="ECO:0000256" key="2">
    <source>
        <dbReference type="SAM" id="Phobius"/>
    </source>
</evidence>
<feature type="transmembrane region" description="Helical" evidence="2">
    <location>
        <begin position="109"/>
        <end position="131"/>
    </location>
</feature>
<evidence type="ECO:0000256" key="1">
    <source>
        <dbReference type="SAM" id="MobiDB-lite"/>
    </source>
</evidence>
<accession>A0A1Y2DHH8</accession>
<keyword evidence="2" id="KW-0812">Transmembrane</keyword>
<feature type="region of interest" description="Disordered" evidence="1">
    <location>
        <begin position="186"/>
        <end position="231"/>
    </location>
</feature>
<organism evidence="3 4">
    <name type="scientific">Pseudomassariella vexata</name>
    <dbReference type="NCBI Taxonomy" id="1141098"/>
    <lineage>
        <taxon>Eukaryota</taxon>
        <taxon>Fungi</taxon>
        <taxon>Dikarya</taxon>
        <taxon>Ascomycota</taxon>
        <taxon>Pezizomycotina</taxon>
        <taxon>Sordariomycetes</taxon>
        <taxon>Xylariomycetidae</taxon>
        <taxon>Amphisphaeriales</taxon>
        <taxon>Pseudomassariaceae</taxon>
        <taxon>Pseudomassariella</taxon>
    </lineage>
</organism>
<sequence length="231" mass="25015">MDSLIARGRLNQSFQIIVPNGLIWSNEGDYTVTTTNSTLYTEFIHKGFCGIDPTFTSTLENNCDAASDAALQTVIWVGITCAIIWALVGFATANEIVDRFHKPEAKMNWILDGLLGGFITLGVTLLCFLAGPFAGLVFRVPEDELDEAVFETLTRCRMVRICADIPEPTRRGVELRNLESGVHGDNVHVDGGASRRVSSDTPVRGGLGAASSCSEPSPFYKSETAPPPYSP</sequence>
<dbReference type="EMBL" id="MCFJ01000017">
    <property type="protein sequence ID" value="ORY58205.1"/>
    <property type="molecule type" value="Genomic_DNA"/>
</dbReference>
<evidence type="ECO:0000313" key="3">
    <source>
        <dbReference type="EMBL" id="ORY58205.1"/>
    </source>
</evidence>
<dbReference type="GeneID" id="63775060"/>
<comment type="caution">
    <text evidence="3">The sequence shown here is derived from an EMBL/GenBank/DDBJ whole genome shotgun (WGS) entry which is preliminary data.</text>
</comment>
<keyword evidence="2" id="KW-1133">Transmembrane helix</keyword>
<keyword evidence="4" id="KW-1185">Reference proteome</keyword>
<protein>
    <submittedName>
        <fullName evidence="3">Uncharacterized protein</fullName>
    </submittedName>
</protein>